<dbReference type="GO" id="GO:0000155">
    <property type="term" value="F:phosphorelay sensor kinase activity"/>
    <property type="evidence" value="ECO:0007669"/>
    <property type="project" value="InterPro"/>
</dbReference>
<dbReference type="Pfam" id="PF14501">
    <property type="entry name" value="HATPase_c_5"/>
    <property type="match status" value="1"/>
</dbReference>
<dbReference type="RefSeq" id="WP_098924817.1">
    <property type="nucleotide sequence ID" value="NZ_CP023819.1"/>
</dbReference>
<sequence length="440" mass="50072">MDVLISLVYTIIDSVCVCLFLDAFASHRWRNHRFLVGVIVQTILMYASIEFSVIALNRNQIVKILLILLSCFIVARTLYENISGKFLLFLIVVEYLLTYSLSFAVGMLATSVCGMDAQTFQADKTLSLIYGISYYSAELFIIALFRKMMLQRMGNRPRSDAQHSQLILYFLFPCASFVMLVILLYVTSGHNIEEFVSAGCCILIFISNVAVLFLLERMEYAASEREQLLMLNQQIQLQSKNMTSASELYSAQRKKVHDFRAHLNILNQLMKNQEYSAAEEYLEKITEQQTDRLFLVNTHHPILDALFNTKAAEATQKKISIDFEVNDLSKLPFDASDMVVLLSNLLDNAIEACQQYDKGDKAIHVMAVAQQDFFVSVRNTSEPVVIINGSIPTTKPEPQLHGFGLANIRLILEKYSGEYTMFYENGWFQFTADIPFTPIS</sequence>
<feature type="transmembrane region" description="Helical" evidence="4">
    <location>
        <begin position="6"/>
        <end position="25"/>
    </location>
</feature>
<evidence type="ECO:0000256" key="4">
    <source>
        <dbReference type="SAM" id="Phobius"/>
    </source>
</evidence>
<dbReference type="PANTHER" id="PTHR40448">
    <property type="entry name" value="TWO-COMPONENT SENSOR HISTIDINE KINASE"/>
    <property type="match status" value="1"/>
</dbReference>
<feature type="domain" description="Sensor histidine kinase NatK-like C-terminal" evidence="5">
    <location>
        <begin position="335"/>
        <end position="434"/>
    </location>
</feature>
<dbReference type="GO" id="GO:0042802">
    <property type="term" value="F:identical protein binding"/>
    <property type="evidence" value="ECO:0007669"/>
    <property type="project" value="TreeGrafter"/>
</dbReference>
<feature type="transmembrane region" description="Helical" evidence="4">
    <location>
        <begin position="166"/>
        <end position="189"/>
    </location>
</feature>
<keyword evidence="4" id="KW-1133">Transmembrane helix</keyword>
<keyword evidence="4" id="KW-0472">Membrane</keyword>
<keyword evidence="4" id="KW-0812">Transmembrane</keyword>
<dbReference type="CDD" id="cd16935">
    <property type="entry name" value="HATPase_AgrC-ComD-like"/>
    <property type="match status" value="1"/>
</dbReference>
<accession>A0A291TCX8</accession>
<feature type="transmembrane region" description="Helical" evidence="4">
    <location>
        <begin position="86"/>
        <end position="108"/>
    </location>
</feature>
<organism evidence="6 7">
    <name type="scientific">Faecalibacterium prausnitzii</name>
    <dbReference type="NCBI Taxonomy" id="853"/>
    <lineage>
        <taxon>Bacteria</taxon>
        <taxon>Bacillati</taxon>
        <taxon>Bacillota</taxon>
        <taxon>Clostridia</taxon>
        <taxon>Eubacteriales</taxon>
        <taxon>Oscillospiraceae</taxon>
        <taxon>Faecalibacterium</taxon>
    </lineage>
</organism>
<feature type="transmembrane region" description="Helical" evidence="4">
    <location>
        <begin position="195"/>
        <end position="215"/>
    </location>
</feature>
<keyword evidence="2" id="KW-0808">Transferase</keyword>
<dbReference type="PANTHER" id="PTHR40448:SF1">
    <property type="entry name" value="TWO-COMPONENT SENSOR HISTIDINE KINASE"/>
    <property type="match status" value="1"/>
</dbReference>
<evidence type="ECO:0000313" key="7">
    <source>
        <dbReference type="Proteomes" id="UP000223709"/>
    </source>
</evidence>
<dbReference type="AlphaFoldDB" id="A0A291TCX8"/>
<feature type="transmembrane region" description="Helical" evidence="4">
    <location>
        <begin position="128"/>
        <end position="145"/>
    </location>
</feature>
<evidence type="ECO:0000256" key="1">
    <source>
        <dbReference type="ARBA" id="ARBA00022553"/>
    </source>
</evidence>
<evidence type="ECO:0000256" key="3">
    <source>
        <dbReference type="ARBA" id="ARBA00022777"/>
    </source>
</evidence>
<dbReference type="SUPFAM" id="SSF55874">
    <property type="entry name" value="ATPase domain of HSP90 chaperone/DNA topoisomerase II/histidine kinase"/>
    <property type="match status" value="1"/>
</dbReference>
<evidence type="ECO:0000256" key="2">
    <source>
        <dbReference type="ARBA" id="ARBA00022679"/>
    </source>
</evidence>
<feature type="transmembrane region" description="Helical" evidence="4">
    <location>
        <begin position="34"/>
        <end position="55"/>
    </location>
</feature>
<feature type="transmembrane region" description="Helical" evidence="4">
    <location>
        <begin position="61"/>
        <end position="79"/>
    </location>
</feature>
<evidence type="ECO:0000313" key="6">
    <source>
        <dbReference type="EMBL" id="ATL91043.1"/>
    </source>
</evidence>
<keyword evidence="1" id="KW-0597">Phosphoprotein</keyword>
<dbReference type="Proteomes" id="UP000223709">
    <property type="component" value="Chromosome"/>
</dbReference>
<dbReference type="Gene3D" id="3.30.565.10">
    <property type="entry name" value="Histidine kinase-like ATPase, C-terminal domain"/>
    <property type="match status" value="1"/>
</dbReference>
<proteinExistence type="predicted"/>
<dbReference type="InterPro" id="IPR032834">
    <property type="entry name" value="NatK-like_C"/>
</dbReference>
<dbReference type="SUPFAM" id="SSF55890">
    <property type="entry name" value="Sporulation response regulatory protein Spo0B"/>
    <property type="match status" value="1"/>
</dbReference>
<reference evidence="6 7" key="1">
    <citation type="submission" date="2017-10" db="EMBL/GenBank/DDBJ databases">
        <title>Complete Genome Sequence of Faecalibacterium prausnitzii isolated from the gut of healthy adult Indian.</title>
        <authorList>
            <person name="Bag S."/>
            <person name="Ghosh T.S."/>
            <person name="Das B."/>
        </authorList>
    </citation>
    <scope>NUCLEOTIDE SEQUENCE [LARGE SCALE GENOMIC DNA]</scope>
    <source>
        <strain evidence="6 7">Indica</strain>
    </source>
</reference>
<dbReference type="EMBL" id="CP023819">
    <property type="protein sequence ID" value="ATL91043.1"/>
    <property type="molecule type" value="Genomic_DNA"/>
</dbReference>
<keyword evidence="3 6" id="KW-0418">Kinase</keyword>
<dbReference type="InterPro" id="IPR036890">
    <property type="entry name" value="HATPase_C_sf"/>
</dbReference>
<protein>
    <submittedName>
        <fullName evidence="6">Histidine kinase</fullName>
    </submittedName>
</protein>
<evidence type="ECO:0000259" key="5">
    <source>
        <dbReference type="Pfam" id="PF14501"/>
    </source>
</evidence>
<name>A0A291TCX8_9FIRM</name>
<gene>
    <name evidence="6" type="ORF">CRH10_12440</name>
</gene>
<dbReference type="InterPro" id="IPR016120">
    <property type="entry name" value="Sig_transdc_His_kin_SpoOB"/>
</dbReference>